<accession>A0ABQ0E0F0</accession>
<dbReference type="InterPro" id="IPR008910">
    <property type="entry name" value="MSC_TM_helix"/>
</dbReference>
<keyword evidence="5 7" id="KW-1133">Transmembrane helix</keyword>
<dbReference type="SUPFAM" id="SSF82689">
    <property type="entry name" value="Mechanosensitive channel protein MscS (YggB), C-terminal domain"/>
    <property type="match status" value="1"/>
</dbReference>
<sequence length="315" mass="35110">MDPQTTDTILQPGKLAQEFADKAANGEDLRSIDYSGYLTTWVDRLIDFGIRVVIAIILAYIGIFLTRKLTKLFRRSLARRHADPAVISFLSSLLKTICILIVVIIAVNVLGFQAVSFAALLAGAGVAIGAALSGQLQNLAAGIVILFTRPFHVGDWIISKEGEGEVDEIAIFFTTLKTVDNSKVYIPNAALTSGAITNCSEMKLRRCQWILSVEYQTDVSFVKSTLEALIAEEKRMLKEPQPTIVLRELGESSVNVMLRAWCENTDYWSLYWDFNKRIYDCFNEKGIPFAFKTMKIIPDTGEPNLLENNTGKKNE</sequence>
<dbReference type="InterPro" id="IPR010920">
    <property type="entry name" value="LSM_dom_sf"/>
</dbReference>
<evidence type="ECO:0000256" key="4">
    <source>
        <dbReference type="ARBA" id="ARBA00022692"/>
    </source>
</evidence>
<dbReference type="SUPFAM" id="SSF82861">
    <property type="entry name" value="Mechanosensitive channel protein MscS (YggB), transmembrane region"/>
    <property type="match status" value="1"/>
</dbReference>
<comment type="caution">
    <text evidence="10">The sequence shown here is derived from an EMBL/GenBank/DDBJ whole genome shotgun (WGS) entry which is preliminary data.</text>
</comment>
<dbReference type="Pfam" id="PF21082">
    <property type="entry name" value="MS_channel_3rd"/>
    <property type="match status" value="1"/>
</dbReference>
<evidence type="ECO:0000313" key="10">
    <source>
        <dbReference type="EMBL" id="GAB1251127.1"/>
    </source>
</evidence>
<feature type="domain" description="Mechanosensitive ion channel MscS C-terminal" evidence="9">
    <location>
        <begin position="212"/>
        <end position="289"/>
    </location>
</feature>
<comment type="subcellular location">
    <subcellularLocation>
        <location evidence="1">Cell membrane</location>
        <topology evidence="1">Multi-pass membrane protein</topology>
    </subcellularLocation>
</comment>
<reference evidence="10 11" key="1">
    <citation type="journal article" date="2025" name="Int. J. Syst. Evol. Microbiol.">
        <title>Desulfovibrio falkowii sp. nov., Porphyromonas miyakawae sp. nov., Mediterraneibacter flintii sp. nov. and Owariibacterium komagatae gen. nov., sp. nov., isolated from human faeces.</title>
        <authorList>
            <person name="Hamaguchi T."/>
            <person name="Ohara M."/>
            <person name="Hisatomi A."/>
            <person name="Sekiguchi K."/>
            <person name="Takeda J.I."/>
            <person name="Ueyama J."/>
            <person name="Ito M."/>
            <person name="Nishiwaki H."/>
            <person name="Ogi T."/>
            <person name="Hirayama M."/>
            <person name="Ohkuma M."/>
            <person name="Sakamoto M."/>
            <person name="Ohno K."/>
        </authorList>
    </citation>
    <scope>NUCLEOTIDE SEQUENCE [LARGE SCALE GENOMIC DNA]</scope>
    <source>
        <strain evidence="10 11">13CB11C</strain>
    </source>
</reference>
<dbReference type="Pfam" id="PF05552">
    <property type="entry name" value="MS_channel_1st_1"/>
    <property type="match status" value="1"/>
</dbReference>
<dbReference type="Proteomes" id="UP001628220">
    <property type="component" value="Unassembled WGS sequence"/>
</dbReference>
<feature type="domain" description="Mechanosensitive ion channel MscS" evidence="8">
    <location>
        <begin position="136"/>
        <end position="200"/>
    </location>
</feature>
<evidence type="ECO:0000256" key="7">
    <source>
        <dbReference type="SAM" id="Phobius"/>
    </source>
</evidence>
<dbReference type="PANTHER" id="PTHR30221:SF1">
    <property type="entry name" value="SMALL-CONDUCTANCE MECHANOSENSITIVE CHANNEL"/>
    <property type="match status" value="1"/>
</dbReference>
<dbReference type="InterPro" id="IPR011014">
    <property type="entry name" value="MscS_channel_TM-2"/>
</dbReference>
<evidence type="ECO:0000259" key="8">
    <source>
        <dbReference type="Pfam" id="PF00924"/>
    </source>
</evidence>
<dbReference type="Gene3D" id="3.30.70.100">
    <property type="match status" value="1"/>
</dbReference>
<feature type="transmembrane region" description="Helical" evidence="7">
    <location>
        <begin position="48"/>
        <end position="65"/>
    </location>
</feature>
<dbReference type="Gene3D" id="1.10.287.1260">
    <property type="match status" value="1"/>
</dbReference>
<keyword evidence="3" id="KW-1003">Cell membrane</keyword>
<dbReference type="PANTHER" id="PTHR30221">
    <property type="entry name" value="SMALL-CONDUCTANCE MECHANOSENSITIVE CHANNEL"/>
    <property type="match status" value="1"/>
</dbReference>
<gene>
    <name evidence="10" type="ORF">Tsumi_02310</name>
</gene>
<feature type="transmembrane region" description="Helical" evidence="7">
    <location>
        <begin position="112"/>
        <end position="132"/>
    </location>
</feature>
<dbReference type="Gene3D" id="2.30.30.60">
    <property type="match status" value="1"/>
</dbReference>
<dbReference type="InterPro" id="IPR006685">
    <property type="entry name" value="MscS_channel_2nd"/>
</dbReference>
<dbReference type="InterPro" id="IPR049278">
    <property type="entry name" value="MS_channel_C"/>
</dbReference>
<keyword evidence="6 7" id="KW-0472">Membrane</keyword>
<dbReference type="InterPro" id="IPR023408">
    <property type="entry name" value="MscS_beta-dom_sf"/>
</dbReference>
<comment type="similarity">
    <text evidence="2">Belongs to the MscS (TC 1.A.23) family.</text>
</comment>
<evidence type="ECO:0000256" key="3">
    <source>
        <dbReference type="ARBA" id="ARBA00022475"/>
    </source>
</evidence>
<evidence type="ECO:0000256" key="5">
    <source>
        <dbReference type="ARBA" id="ARBA00022989"/>
    </source>
</evidence>
<keyword evidence="4 7" id="KW-0812">Transmembrane</keyword>
<protein>
    <submittedName>
        <fullName evidence="10">Mechanosensitive ion channel</fullName>
    </submittedName>
</protein>
<dbReference type="Pfam" id="PF00924">
    <property type="entry name" value="MS_channel_2nd"/>
    <property type="match status" value="1"/>
</dbReference>
<evidence type="ECO:0000256" key="6">
    <source>
        <dbReference type="ARBA" id="ARBA00023136"/>
    </source>
</evidence>
<dbReference type="InterPro" id="IPR045275">
    <property type="entry name" value="MscS_archaea/bacteria_type"/>
</dbReference>
<evidence type="ECO:0000313" key="11">
    <source>
        <dbReference type="Proteomes" id="UP001628220"/>
    </source>
</evidence>
<evidence type="ECO:0000256" key="1">
    <source>
        <dbReference type="ARBA" id="ARBA00004651"/>
    </source>
</evidence>
<organism evidence="10 11">
    <name type="scientific">Porphyromonas miyakawae</name>
    <dbReference type="NCBI Taxonomy" id="3137470"/>
    <lineage>
        <taxon>Bacteria</taxon>
        <taxon>Pseudomonadati</taxon>
        <taxon>Bacteroidota</taxon>
        <taxon>Bacteroidia</taxon>
        <taxon>Bacteroidales</taxon>
        <taxon>Porphyromonadaceae</taxon>
        <taxon>Porphyromonas</taxon>
    </lineage>
</organism>
<dbReference type="InterPro" id="IPR011066">
    <property type="entry name" value="MscS_channel_C_sf"/>
</dbReference>
<dbReference type="SUPFAM" id="SSF50182">
    <property type="entry name" value="Sm-like ribonucleoproteins"/>
    <property type="match status" value="1"/>
</dbReference>
<dbReference type="RefSeq" id="WP_411914942.1">
    <property type="nucleotide sequence ID" value="NZ_BAAFSF010000001.1"/>
</dbReference>
<name>A0ABQ0E0F0_9PORP</name>
<evidence type="ECO:0000256" key="2">
    <source>
        <dbReference type="ARBA" id="ARBA00008017"/>
    </source>
</evidence>
<evidence type="ECO:0000259" key="9">
    <source>
        <dbReference type="Pfam" id="PF21082"/>
    </source>
</evidence>
<keyword evidence="11" id="KW-1185">Reference proteome</keyword>
<feature type="transmembrane region" description="Helical" evidence="7">
    <location>
        <begin position="86"/>
        <end position="106"/>
    </location>
</feature>
<proteinExistence type="inferred from homology"/>
<dbReference type="EMBL" id="BAAFSF010000001">
    <property type="protein sequence ID" value="GAB1251127.1"/>
    <property type="molecule type" value="Genomic_DNA"/>
</dbReference>